<dbReference type="PANTHER" id="PTHR33565:SF1">
    <property type="entry name" value="DORMANCY-ASSOCIATED PROTEIN HOMOLOG 3"/>
    <property type="match status" value="1"/>
</dbReference>
<proteinExistence type="inferred from homology"/>
<feature type="region of interest" description="Disordered" evidence="2">
    <location>
        <begin position="1"/>
        <end position="133"/>
    </location>
</feature>
<evidence type="ECO:0000256" key="1">
    <source>
        <dbReference type="ARBA" id="ARBA00010502"/>
    </source>
</evidence>
<organism evidence="3 4">
    <name type="scientific">Salix brachista</name>
    <dbReference type="NCBI Taxonomy" id="2182728"/>
    <lineage>
        <taxon>Eukaryota</taxon>
        <taxon>Viridiplantae</taxon>
        <taxon>Streptophyta</taxon>
        <taxon>Embryophyta</taxon>
        <taxon>Tracheophyta</taxon>
        <taxon>Spermatophyta</taxon>
        <taxon>Magnoliopsida</taxon>
        <taxon>eudicotyledons</taxon>
        <taxon>Gunneridae</taxon>
        <taxon>Pentapetalae</taxon>
        <taxon>rosids</taxon>
        <taxon>fabids</taxon>
        <taxon>Malpighiales</taxon>
        <taxon>Salicaceae</taxon>
        <taxon>Saliceae</taxon>
        <taxon>Salix</taxon>
    </lineage>
</organism>
<evidence type="ECO:0000313" key="4">
    <source>
        <dbReference type="Proteomes" id="UP000326939"/>
    </source>
</evidence>
<name>A0A5N5KFX4_9ROSI</name>
<dbReference type="EMBL" id="VDCV01000013">
    <property type="protein sequence ID" value="KAB5529204.1"/>
    <property type="molecule type" value="Genomic_DNA"/>
</dbReference>
<feature type="compositionally biased region" description="Basic and acidic residues" evidence="2">
    <location>
        <begin position="103"/>
        <end position="120"/>
    </location>
</feature>
<evidence type="ECO:0000256" key="2">
    <source>
        <dbReference type="SAM" id="MobiDB-lite"/>
    </source>
</evidence>
<gene>
    <name evidence="3" type="ORF">DKX38_019285</name>
</gene>
<feature type="compositionally biased region" description="Low complexity" evidence="2">
    <location>
        <begin position="79"/>
        <end position="102"/>
    </location>
</feature>
<dbReference type="InterPro" id="IPR008406">
    <property type="entry name" value="DRM/ARP"/>
</dbReference>
<dbReference type="AlphaFoldDB" id="A0A5N5KFX4"/>
<sequence>MGFLDQFWDETVAGPFPDSGPGKLRKKPSFGLRPNSGKESGGGGGSVTRSCSGEATTEETQKVTRSIMIVRPPGYQNNGTSATPPASPAGSTPPVSPFSGSRESFRFRRRSMSDAYEKTTEAGPRTPTSPYGE</sequence>
<reference evidence="4" key="1">
    <citation type="journal article" date="2019" name="Gigascience">
        <title>De novo genome assembly of the endangered Acer yangbiense, a plant species with extremely small populations endemic to Yunnan Province, China.</title>
        <authorList>
            <person name="Yang J."/>
            <person name="Wariss H.M."/>
            <person name="Tao L."/>
            <person name="Zhang R."/>
            <person name="Yun Q."/>
            <person name="Hollingsworth P."/>
            <person name="Dao Z."/>
            <person name="Luo G."/>
            <person name="Guo H."/>
            <person name="Ma Y."/>
            <person name="Sun W."/>
        </authorList>
    </citation>
    <scope>NUCLEOTIDE SEQUENCE [LARGE SCALE GENOMIC DNA]</scope>
    <source>
        <strain evidence="4">cv. br00</strain>
    </source>
</reference>
<accession>A0A5N5KFX4</accession>
<comment type="similarity">
    <text evidence="1">Belongs to the DRM1/ARP family.</text>
</comment>
<keyword evidence="4" id="KW-1185">Reference proteome</keyword>
<evidence type="ECO:0000313" key="3">
    <source>
        <dbReference type="EMBL" id="KAB5529204.1"/>
    </source>
</evidence>
<comment type="caution">
    <text evidence="3">The sequence shown here is derived from an EMBL/GenBank/DDBJ whole genome shotgun (WGS) entry which is preliminary data.</text>
</comment>
<dbReference type="PANTHER" id="PTHR33565">
    <property type="entry name" value="DORMANCY-ASSOCIATED PROTEIN 1"/>
    <property type="match status" value="1"/>
</dbReference>
<protein>
    <submittedName>
        <fullName evidence="3">Uncharacterized protein</fullName>
    </submittedName>
</protein>
<dbReference type="Proteomes" id="UP000326939">
    <property type="component" value="Chromosome 13"/>
</dbReference>